<dbReference type="Gene3D" id="3.90.550.10">
    <property type="entry name" value="Spore Coat Polysaccharide Biosynthesis Protein SpsA, Chain A"/>
    <property type="match status" value="1"/>
</dbReference>
<reference evidence="2 3" key="1">
    <citation type="submission" date="2023-03" db="EMBL/GenBank/DDBJ databases">
        <title>WGS of Methanotrichaceae archaeon Mx.</title>
        <authorList>
            <person name="Sorokin D.Y."/>
            <person name="Merkel A.Y."/>
        </authorList>
    </citation>
    <scope>NUCLEOTIDE SEQUENCE [LARGE SCALE GENOMIC DNA]</scope>
    <source>
        <strain evidence="2 3">Mx</strain>
    </source>
</reference>
<sequence length="74" mass="7893">MGALRSSVILAGGAGRRIGSQKAFLEFFGVTMIERTVEVVGEVADEVVVVARDDDQAERLRKVVPGARVVAHPC</sequence>
<organism evidence="2 3">
    <name type="scientific">Candidatus Methanocrinis natronophilus</name>
    <dbReference type="NCBI Taxonomy" id="3033396"/>
    <lineage>
        <taxon>Archaea</taxon>
        <taxon>Methanobacteriati</taxon>
        <taxon>Methanobacteriota</taxon>
        <taxon>Stenosarchaea group</taxon>
        <taxon>Methanomicrobia</taxon>
        <taxon>Methanotrichales</taxon>
        <taxon>Methanotrichaceae</taxon>
        <taxon>Methanocrinis</taxon>
    </lineage>
</organism>
<evidence type="ECO:0000313" key="3">
    <source>
        <dbReference type="Proteomes" id="UP001220010"/>
    </source>
</evidence>
<evidence type="ECO:0000259" key="1">
    <source>
        <dbReference type="Pfam" id="PF12804"/>
    </source>
</evidence>
<proteinExistence type="predicted"/>
<evidence type="ECO:0000313" key="2">
    <source>
        <dbReference type="EMBL" id="MDF0591024.1"/>
    </source>
</evidence>
<dbReference type="Proteomes" id="UP001220010">
    <property type="component" value="Unassembled WGS sequence"/>
</dbReference>
<keyword evidence="2" id="KW-0808">Transferase</keyword>
<dbReference type="GO" id="GO:0016740">
    <property type="term" value="F:transferase activity"/>
    <property type="evidence" value="ECO:0007669"/>
    <property type="project" value="UniProtKB-KW"/>
</dbReference>
<name>A0ABT5X8J5_9EURY</name>
<dbReference type="EMBL" id="JARFPK010000025">
    <property type="protein sequence ID" value="MDF0591024.1"/>
    <property type="molecule type" value="Genomic_DNA"/>
</dbReference>
<feature type="non-terminal residue" evidence="2">
    <location>
        <position position="74"/>
    </location>
</feature>
<comment type="caution">
    <text evidence="2">The sequence shown here is derived from an EMBL/GenBank/DDBJ whole genome shotgun (WGS) entry which is preliminary data.</text>
</comment>
<dbReference type="SUPFAM" id="SSF53448">
    <property type="entry name" value="Nucleotide-diphospho-sugar transferases"/>
    <property type="match status" value="1"/>
</dbReference>
<feature type="domain" description="MobA-like NTP transferase" evidence="1">
    <location>
        <begin position="8"/>
        <end position="71"/>
    </location>
</feature>
<keyword evidence="3" id="KW-1185">Reference proteome</keyword>
<dbReference type="RefSeq" id="WP_316966767.1">
    <property type="nucleotide sequence ID" value="NZ_JARFPK010000025.1"/>
</dbReference>
<protein>
    <submittedName>
        <fullName evidence="2">NTP transferase domain-containing protein</fullName>
    </submittedName>
</protein>
<dbReference type="InterPro" id="IPR025877">
    <property type="entry name" value="MobA-like_NTP_Trfase"/>
</dbReference>
<dbReference type="InterPro" id="IPR029044">
    <property type="entry name" value="Nucleotide-diphossugar_trans"/>
</dbReference>
<gene>
    <name evidence="2" type="ORF">P0O15_07565</name>
</gene>
<dbReference type="Pfam" id="PF12804">
    <property type="entry name" value="NTP_transf_3"/>
    <property type="match status" value="1"/>
</dbReference>
<accession>A0ABT5X8J5</accession>